<protein>
    <submittedName>
        <fullName evidence="1">Uncharacterized protein</fullName>
    </submittedName>
</protein>
<evidence type="ECO:0000313" key="1">
    <source>
        <dbReference type="EMBL" id="MPC92428.1"/>
    </source>
</evidence>
<organism evidence="1 2">
    <name type="scientific">Portunus trituberculatus</name>
    <name type="common">Swimming crab</name>
    <name type="synonym">Neptunus trituberculatus</name>
    <dbReference type="NCBI Taxonomy" id="210409"/>
    <lineage>
        <taxon>Eukaryota</taxon>
        <taxon>Metazoa</taxon>
        <taxon>Ecdysozoa</taxon>
        <taxon>Arthropoda</taxon>
        <taxon>Crustacea</taxon>
        <taxon>Multicrustacea</taxon>
        <taxon>Malacostraca</taxon>
        <taxon>Eumalacostraca</taxon>
        <taxon>Eucarida</taxon>
        <taxon>Decapoda</taxon>
        <taxon>Pleocyemata</taxon>
        <taxon>Brachyura</taxon>
        <taxon>Eubrachyura</taxon>
        <taxon>Portunoidea</taxon>
        <taxon>Portunidae</taxon>
        <taxon>Portuninae</taxon>
        <taxon>Portunus</taxon>
    </lineage>
</organism>
<dbReference type="AlphaFoldDB" id="A0A5B7JHH9"/>
<name>A0A5B7JHH9_PORTR</name>
<evidence type="ECO:0000313" key="2">
    <source>
        <dbReference type="Proteomes" id="UP000324222"/>
    </source>
</evidence>
<keyword evidence="2" id="KW-1185">Reference proteome</keyword>
<reference evidence="1 2" key="1">
    <citation type="submission" date="2019-05" db="EMBL/GenBank/DDBJ databases">
        <title>Another draft genome of Portunus trituberculatus and its Hox gene families provides insights of decapod evolution.</title>
        <authorList>
            <person name="Jeong J.-H."/>
            <person name="Song I."/>
            <person name="Kim S."/>
            <person name="Choi T."/>
            <person name="Kim D."/>
            <person name="Ryu S."/>
            <person name="Kim W."/>
        </authorList>
    </citation>
    <scope>NUCLEOTIDE SEQUENCE [LARGE SCALE GENOMIC DNA]</scope>
    <source>
        <tissue evidence="1">Muscle</tissue>
    </source>
</reference>
<sequence length="112" mass="11715">MRSVISVAVSGVSGVTGVYFGRTGPRHKAGGAWGVLWGRRVRGDFNLQGDGVTGVTLGCFSHPGVPEGGPAGDGGCHVPWEPRVRPHHALGVRERDEWGEGGVKEGEIEFVG</sequence>
<accession>A0A5B7JHH9</accession>
<dbReference type="Proteomes" id="UP000324222">
    <property type="component" value="Unassembled WGS sequence"/>
</dbReference>
<proteinExistence type="predicted"/>
<gene>
    <name evidence="1" type="ORF">E2C01_087517</name>
</gene>
<dbReference type="EMBL" id="VSRR010091264">
    <property type="protein sequence ID" value="MPC92428.1"/>
    <property type="molecule type" value="Genomic_DNA"/>
</dbReference>
<comment type="caution">
    <text evidence="1">The sequence shown here is derived from an EMBL/GenBank/DDBJ whole genome shotgun (WGS) entry which is preliminary data.</text>
</comment>